<proteinExistence type="predicted"/>
<evidence type="ECO:0000313" key="1">
    <source>
        <dbReference type="EMBL" id="JAG08366.1"/>
    </source>
</evidence>
<accession>A0A0A9WLR3</accession>
<reference evidence="1" key="1">
    <citation type="journal article" date="2014" name="PLoS ONE">
        <title>Transcriptome-Based Identification of ABC Transporters in the Western Tarnished Plant Bug Lygus hesperus.</title>
        <authorList>
            <person name="Hull J.J."/>
            <person name="Chaney K."/>
            <person name="Geib S.M."/>
            <person name="Fabrick J.A."/>
            <person name="Brent C.S."/>
            <person name="Walsh D."/>
            <person name="Lavine L.C."/>
        </authorList>
    </citation>
    <scope>NUCLEOTIDE SEQUENCE</scope>
</reference>
<dbReference type="AlphaFoldDB" id="A0A0A9WLR3"/>
<gene>
    <name evidence="1" type="ORF">CM83_51892</name>
</gene>
<sequence>MPLLLLLKVEFFDADVEVLRRFVTRWRNPVGVVVGENVRAAVHQVVFEPLGRFRLDGKQAFSFPFDLFSDVEEQLVRVRDGFQSGRSADGASEARVSSRVASWAAAADAAVAGRAARSVGGDGSDVGTVGAVRRGRLLAGADLSLPRMQLLRRRRGRRRGFFHVAVSTARAFSFTPDVGGRRRRCNCRLLFAFAHDFRASARRGGDLSRRRHFTHTGRTRRGRSAVAIRIFILIFVLTPTFTTSFLAPVGSEDSLVSSAAWTDSRGARRWAAAAAARAAALLAASGSPLFLHLVGGGSRQGGGSDGFRSLRRRRNHVRKMMPSRTIFTIPTTRTRFLQRSSGNDNFQGWHLRTRRFYAFSVFPFAFDTDEGLRTSTAVTSALPFIFLPSALFAIVSKRVAGLIFSRMRPLDSGYRPTLRGRLLSLGLRPCAASIRPHSRGFFVTRRTPTASAALVLLHRRDSLPLPASSAPLPLSMVLPQLAFRSLSRILPR</sequence>
<name>A0A0A9WLR3_LYGHE</name>
<protein>
    <submittedName>
        <fullName evidence="1">Uncharacterized protein</fullName>
    </submittedName>
</protein>
<reference evidence="1" key="2">
    <citation type="submission" date="2014-07" db="EMBL/GenBank/DDBJ databases">
        <authorList>
            <person name="Hull J."/>
        </authorList>
    </citation>
    <scope>NUCLEOTIDE SEQUENCE</scope>
</reference>
<organism evidence="1">
    <name type="scientific">Lygus hesperus</name>
    <name type="common">Western plant bug</name>
    <dbReference type="NCBI Taxonomy" id="30085"/>
    <lineage>
        <taxon>Eukaryota</taxon>
        <taxon>Metazoa</taxon>
        <taxon>Ecdysozoa</taxon>
        <taxon>Arthropoda</taxon>
        <taxon>Hexapoda</taxon>
        <taxon>Insecta</taxon>
        <taxon>Pterygota</taxon>
        <taxon>Neoptera</taxon>
        <taxon>Paraneoptera</taxon>
        <taxon>Hemiptera</taxon>
        <taxon>Heteroptera</taxon>
        <taxon>Panheteroptera</taxon>
        <taxon>Cimicomorpha</taxon>
        <taxon>Miridae</taxon>
        <taxon>Mirini</taxon>
        <taxon>Lygus</taxon>
    </lineage>
</organism>
<dbReference type="EMBL" id="GBHO01035238">
    <property type="protein sequence ID" value="JAG08366.1"/>
    <property type="molecule type" value="Transcribed_RNA"/>
</dbReference>